<name>A0A1R1XFC1_9FUNG</name>
<sequence length="252" mass="28075">MATYEPKTSDAINLVKRYRERAHYDHETVNKILDAGLIAHVGFKAPKKKNSKENDVVDSEDEYPNVIPMIFSRIDQTLYLHGYISARILKALSGPVSGSASEDQAPKATVTVSIIDGLIVTLSAMNNSSNYRSVCCFGKARLVEDFDEKKRALAQLVNKQFMGGNKWDDSRAVYDSELKRTRVVAIDIETASAKIKSAGPVDDQEDIEDDVVVNKYWAGVVPIKTVYGKPEACSYNRGELPDYVSNLENKYI</sequence>
<dbReference type="InterPro" id="IPR012349">
    <property type="entry name" value="Split_barrel_FMN-bd"/>
</dbReference>
<dbReference type="Pfam" id="PF12900">
    <property type="entry name" value="Pyridox_ox_2"/>
    <property type="match status" value="1"/>
</dbReference>
<organism evidence="1 2">
    <name type="scientific">Smittium culicis</name>
    <dbReference type="NCBI Taxonomy" id="133412"/>
    <lineage>
        <taxon>Eukaryota</taxon>
        <taxon>Fungi</taxon>
        <taxon>Fungi incertae sedis</taxon>
        <taxon>Zoopagomycota</taxon>
        <taxon>Kickxellomycotina</taxon>
        <taxon>Harpellomycetes</taxon>
        <taxon>Harpellales</taxon>
        <taxon>Legeriomycetaceae</taxon>
        <taxon>Smittium</taxon>
    </lineage>
</organism>
<dbReference type="InterPro" id="IPR024747">
    <property type="entry name" value="Pyridox_Oxase-rel"/>
</dbReference>
<dbReference type="SUPFAM" id="SSF50475">
    <property type="entry name" value="FMN-binding split barrel"/>
    <property type="match status" value="1"/>
</dbReference>
<dbReference type="Gene3D" id="2.30.110.10">
    <property type="entry name" value="Electron Transport, Fmn-binding Protein, Chain A"/>
    <property type="match status" value="1"/>
</dbReference>
<dbReference type="AlphaFoldDB" id="A0A1R1XFC1"/>
<proteinExistence type="predicted"/>
<accession>A0A1R1XFC1</accession>
<gene>
    <name evidence="1" type="ORF">AYI69_g9042</name>
</gene>
<dbReference type="Proteomes" id="UP000187429">
    <property type="component" value="Unassembled WGS sequence"/>
</dbReference>
<keyword evidence="2" id="KW-1185">Reference proteome</keyword>
<evidence type="ECO:0008006" key="3">
    <source>
        <dbReference type="Google" id="ProtNLM"/>
    </source>
</evidence>
<reference evidence="2" key="1">
    <citation type="submission" date="2017-01" db="EMBL/GenBank/DDBJ databases">
        <authorList>
            <person name="Wang Y."/>
            <person name="White M."/>
            <person name="Kvist S."/>
            <person name="Moncalvo J.-M."/>
        </authorList>
    </citation>
    <scope>NUCLEOTIDE SEQUENCE [LARGE SCALE GENOMIC DNA]</scope>
    <source>
        <strain evidence="2">ID-206-W2</strain>
    </source>
</reference>
<evidence type="ECO:0000313" key="1">
    <source>
        <dbReference type="EMBL" id="OMJ13337.1"/>
    </source>
</evidence>
<evidence type="ECO:0000313" key="2">
    <source>
        <dbReference type="Proteomes" id="UP000187429"/>
    </source>
</evidence>
<protein>
    <recommendedName>
        <fullName evidence="3">Flavin-nucleotide-binding protein</fullName>
    </recommendedName>
</protein>
<dbReference type="EMBL" id="LSSM01005125">
    <property type="protein sequence ID" value="OMJ13337.1"/>
    <property type="molecule type" value="Genomic_DNA"/>
</dbReference>
<dbReference type="PANTHER" id="PTHR34071">
    <property type="entry name" value="5-NITROIMIDAZOLE ANTIBIOTICS RESISTANCE PROTEIN, NIMA-FAMILY-RELATED PROTEIN-RELATED"/>
    <property type="match status" value="1"/>
</dbReference>
<dbReference type="OrthoDB" id="444432at2759"/>
<dbReference type="PANTHER" id="PTHR34071:SF2">
    <property type="entry name" value="FLAVIN-NUCLEOTIDE-BINDING PROTEIN"/>
    <property type="match status" value="1"/>
</dbReference>
<comment type="caution">
    <text evidence="1">The sequence shown here is derived from an EMBL/GenBank/DDBJ whole genome shotgun (WGS) entry which is preliminary data.</text>
</comment>